<dbReference type="RefSeq" id="WP_131257162.1">
    <property type="nucleotide sequence ID" value="NZ_JBHSUS010000001.1"/>
</dbReference>
<dbReference type="Proteomes" id="UP001596364">
    <property type="component" value="Unassembled WGS sequence"/>
</dbReference>
<sequence length="185" mass="19832">MAISADLAARSGEKCELCGSTDGLEAVEVSDAPVGFSADVVLCATCAQHSKDPGGIDAHHWRCLTDSMWSQVPAVQVLSARLLNKISAESWAQDALDMLYLDDELQSWVEAGNVDEIVHLDSNGVRLQAGDSVTIIKDLDVKGTSFVAKRGTPVRGISLTSNPEHIEGRVNGTKIVILTKYVKKN</sequence>
<proteinExistence type="predicted"/>
<reference evidence="3" key="1">
    <citation type="journal article" date="2019" name="Int. J. Syst. Evol. Microbiol.">
        <title>The Global Catalogue of Microorganisms (GCM) 10K type strain sequencing project: providing services to taxonomists for standard genome sequencing and annotation.</title>
        <authorList>
            <consortium name="The Broad Institute Genomics Platform"/>
            <consortium name="The Broad Institute Genome Sequencing Center for Infectious Disease"/>
            <person name="Wu L."/>
            <person name="Ma J."/>
        </authorList>
    </citation>
    <scope>NUCLEOTIDE SEQUENCE [LARGE SCALE GENOMIC DNA]</scope>
    <source>
        <strain evidence="3">CGMCC 1.16031</strain>
    </source>
</reference>
<feature type="domain" description="Protein YjdM C-terminal" evidence="1">
    <location>
        <begin position="120"/>
        <end position="185"/>
    </location>
</feature>
<dbReference type="PANTHER" id="PTHR30305:SF3">
    <property type="entry name" value="PROTEIN YJDM"/>
    <property type="match status" value="1"/>
</dbReference>
<evidence type="ECO:0000313" key="2">
    <source>
        <dbReference type="EMBL" id="MFC6439556.1"/>
    </source>
</evidence>
<dbReference type="Pfam" id="PF03831">
    <property type="entry name" value="YjdM"/>
    <property type="match status" value="1"/>
</dbReference>
<keyword evidence="3" id="KW-1185">Reference proteome</keyword>
<dbReference type="SUPFAM" id="SSF82057">
    <property type="entry name" value="Prokaryotic SH3-related domain"/>
    <property type="match status" value="1"/>
</dbReference>
<evidence type="ECO:0000313" key="3">
    <source>
        <dbReference type="Proteomes" id="UP001596364"/>
    </source>
</evidence>
<accession>A0ABW1XJ28</accession>
<dbReference type="Gene3D" id="2.30.30.40">
    <property type="entry name" value="SH3 Domains"/>
    <property type="match status" value="1"/>
</dbReference>
<organism evidence="2 3">
    <name type="scientific">Pseudobowmanella zhangzhouensis</name>
    <dbReference type="NCBI Taxonomy" id="1537679"/>
    <lineage>
        <taxon>Bacteria</taxon>
        <taxon>Pseudomonadati</taxon>
        <taxon>Pseudomonadota</taxon>
        <taxon>Gammaproteobacteria</taxon>
        <taxon>Alteromonadales</taxon>
        <taxon>Alteromonadaceae</taxon>
    </lineage>
</organism>
<dbReference type="InterPro" id="IPR013988">
    <property type="entry name" value="YjdM_C"/>
</dbReference>
<protein>
    <submittedName>
        <fullName evidence="2">PhnA domain-containing protein</fullName>
    </submittedName>
</protein>
<dbReference type="PANTHER" id="PTHR30305">
    <property type="entry name" value="PROTEIN YJDM-RELATED"/>
    <property type="match status" value="1"/>
</dbReference>
<dbReference type="EMBL" id="JBHSUS010000001">
    <property type="protein sequence ID" value="MFC6439556.1"/>
    <property type="molecule type" value="Genomic_DNA"/>
</dbReference>
<name>A0ABW1XJ28_9ALTE</name>
<evidence type="ECO:0000259" key="1">
    <source>
        <dbReference type="Pfam" id="PF03831"/>
    </source>
</evidence>
<gene>
    <name evidence="2" type="ORF">ACFP85_05250</name>
</gene>
<comment type="caution">
    <text evidence="2">The sequence shown here is derived from an EMBL/GenBank/DDBJ whole genome shotgun (WGS) entry which is preliminary data.</text>
</comment>